<dbReference type="AlphaFoldDB" id="A0A7U8G9S9"/>
<sequence length="259" mass="30364">MINFHFLQKIGLKFINEILQEDVPFGILLFLQARSIYVYPKEMIVYRLRAGSIMDFAGKNKKVAQYFRKQTEVFELEEDKRAYHLASSFVRATLTLDAFLQECDEEIEAIISHYLMPTYVSQALQILNFKKDPLNLVRECVKIQKYIKENGAAIRIKNQLSYKLGEAILKANSPLKFLKLPFTLISLAKTHQFEQKVLQFLIRLDPKFQPLELEKYADYEEALRIKKHLSYRLGQALLKNPLTFIFKIPSIYQNFKKGV</sequence>
<dbReference type="EMBL" id="AABVLA010000083">
    <property type="protein sequence ID" value="EAJ1622888.1"/>
    <property type="molecule type" value="Genomic_DNA"/>
</dbReference>
<proteinExistence type="predicted"/>
<keyword evidence="2" id="KW-1185">Reference proteome</keyword>
<accession>A0A7U8G9S9</accession>
<name>A0A7U8G9S9_CAMUP</name>
<evidence type="ECO:0000313" key="1">
    <source>
        <dbReference type="EMBL" id="EAJ1622888.1"/>
    </source>
</evidence>
<protein>
    <submittedName>
        <fullName evidence="1">Uncharacterized protein</fullName>
    </submittedName>
</protein>
<dbReference type="Proteomes" id="UP000535305">
    <property type="component" value="Unassembled WGS sequence"/>
</dbReference>
<comment type="caution">
    <text evidence="1">The sequence shown here is derived from an EMBL/GenBank/DDBJ whole genome shotgun (WGS) entry which is preliminary data.</text>
</comment>
<gene>
    <name evidence="1" type="ORF">CT510_09635</name>
</gene>
<evidence type="ECO:0000313" key="2">
    <source>
        <dbReference type="Proteomes" id="UP000535305"/>
    </source>
</evidence>
<organism evidence="1 2">
    <name type="scientific">Campylobacter upsaliensis</name>
    <dbReference type="NCBI Taxonomy" id="28080"/>
    <lineage>
        <taxon>Bacteria</taxon>
        <taxon>Pseudomonadati</taxon>
        <taxon>Campylobacterota</taxon>
        <taxon>Epsilonproteobacteria</taxon>
        <taxon>Campylobacterales</taxon>
        <taxon>Campylobacteraceae</taxon>
        <taxon>Campylobacter</taxon>
    </lineage>
</organism>
<reference evidence="1 2" key="1">
    <citation type="submission" date="2018-06" db="EMBL/GenBank/DDBJ databases">
        <authorList>
            <consortium name="PulseNet: The National Subtyping Network for Foodborne Disease Surveillance"/>
            <person name="Tarr C.L."/>
            <person name="Trees E."/>
            <person name="Katz L.S."/>
            <person name="Carleton-Romer H.A."/>
            <person name="Stroika S."/>
            <person name="Kucerova Z."/>
            <person name="Roache K.F."/>
            <person name="Sabol A.L."/>
            <person name="Besser J."/>
            <person name="Gerner-Smidt P."/>
        </authorList>
    </citation>
    <scope>NUCLEOTIDE SEQUENCE [LARGE SCALE GENOMIC DNA]</scope>
    <source>
        <strain evidence="1 2">PNUSAC003104</strain>
    </source>
</reference>